<dbReference type="PANTHER" id="PTHR36974:SF1">
    <property type="entry name" value="DOXX FAMILY MEMBRANE PROTEIN"/>
    <property type="match status" value="1"/>
</dbReference>
<evidence type="ECO:0000313" key="3">
    <source>
        <dbReference type="Proteomes" id="UP000321793"/>
    </source>
</evidence>
<keyword evidence="1" id="KW-0472">Membrane</keyword>
<feature type="transmembrane region" description="Helical" evidence="1">
    <location>
        <begin position="126"/>
        <end position="145"/>
    </location>
</feature>
<dbReference type="EMBL" id="BKBA01000008">
    <property type="protein sequence ID" value="GEQ13718.1"/>
    <property type="molecule type" value="Genomic_DNA"/>
</dbReference>
<organism evidence="2 3">
    <name type="scientific">Knoellia locipacati</name>
    <dbReference type="NCBI Taxonomy" id="882824"/>
    <lineage>
        <taxon>Bacteria</taxon>
        <taxon>Bacillati</taxon>
        <taxon>Actinomycetota</taxon>
        <taxon>Actinomycetes</taxon>
        <taxon>Micrococcales</taxon>
        <taxon>Intrasporangiaceae</taxon>
        <taxon>Knoellia</taxon>
    </lineage>
</organism>
<gene>
    <name evidence="2" type="ORF">KLO01_17650</name>
</gene>
<feature type="transmembrane region" description="Helical" evidence="1">
    <location>
        <begin position="152"/>
        <end position="172"/>
    </location>
</feature>
<dbReference type="Proteomes" id="UP000321793">
    <property type="component" value="Unassembled WGS sequence"/>
</dbReference>
<evidence type="ECO:0008006" key="4">
    <source>
        <dbReference type="Google" id="ProtNLM"/>
    </source>
</evidence>
<sequence>MTLLLGEREADLLDLGGTFLEWEPLNFVLISSCSPVTGDSSSHPLVKGVAGHLLVLALEPGSPSGLTAYGVGMGLITRTAPATLPQNLTRLALGAFMTGAGVLHLTTAREEFRAQVPHWVPVDEDLVVLASGVAEVGLGVALLALPGRRRIAGLALAAFYVAIFPGNIGQYVEGIDAFGLDTDTKRLARLAFQPVLVAAALYAAGLPEGGLRRRGATGTRTARG</sequence>
<feature type="transmembrane region" description="Helical" evidence="1">
    <location>
        <begin position="187"/>
        <end position="204"/>
    </location>
</feature>
<evidence type="ECO:0000313" key="2">
    <source>
        <dbReference type="EMBL" id="GEQ13718.1"/>
    </source>
</evidence>
<protein>
    <recommendedName>
        <fullName evidence="4">DoxX family protein</fullName>
    </recommendedName>
</protein>
<keyword evidence="1" id="KW-0812">Transmembrane</keyword>
<keyword evidence="3" id="KW-1185">Reference proteome</keyword>
<accession>A0A512T0G9</accession>
<keyword evidence="1" id="KW-1133">Transmembrane helix</keyword>
<dbReference type="AlphaFoldDB" id="A0A512T0G9"/>
<reference evidence="2 3" key="1">
    <citation type="submission" date="2019-07" db="EMBL/GenBank/DDBJ databases">
        <title>Whole genome shotgun sequence of Knoellia locipacati NBRC 109775.</title>
        <authorList>
            <person name="Hosoyama A."/>
            <person name="Uohara A."/>
            <person name="Ohji S."/>
            <person name="Ichikawa N."/>
        </authorList>
    </citation>
    <scope>NUCLEOTIDE SEQUENCE [LARGE SCALE GENOMIC DNA]</scope>
    <source>
        <strain evidence="2 3">NBRC 109775</strain>
    </source>
</reference>
<name>A0A512T0G9_9MICO</name>
<comment type="caution">
    <text evidence="2">The sequence shown here is derived from an EMBL/GenBank/DDBJ whole genome shotgun (WGS) entry which is preliminary data.</text>
</comment>
<dbReference type="PANTHER" id="PTHR36974">
    <property type="entry name" value="MEMBRANE PROTEIN-RELATED"/>
    <property type="match status" value="1"/>
</dbReference>
<feature type="transmembrane region" description="Helical" evidence="1">
    <location>
        <begin position="88"/>
        <end position="106"/>
    </location>
</feature>
<evidence type="ECO:0000256" key="1">
    <source>
        <dbReference type="SAM" id="Phobius"/>
    </source>
</evidence>
<proteinExistence type="predicted"/>